<protein>
    <submittedName>
        <fullName evidence="2">Uncharacterized protein</fullName>
    </submittedName>
</protein>
<evidence type="ECO:0000313" key="3">
    <source>
        <dbReference type="Proteomes" id="UP001565369"/>
    </source>
</evidence>
<comment type="caution">
    <text evidence="2">The sequence shown here is derived from an EMBL/GenBank/DDBJ whole genome shotgun (WGS) entry which is preliminary data.</text>
</comment>
<dbReference type="EMBL" id="JBGBZJ010000002">
    <property type="protein sequence ID" value="MEY9451511.1"/>
    <property type="molecule type" value="Genomic_DNA"/>
</dbReference>
<feature type="region of interest" description="Disordered" evidence="1">
    <location>
        <begin position="33"/>
        <end position="57"/>
    </location>
</feature>
<name>A0ABV4FIW2_9BRAD</name>
<proteinExistence type="predicted"/>
<dbReference type="Proteomes" id="UP001565369">
    <property type="component" value="Unassembled WGS sequence"/>
</dbReference>
<reference evidence="2 3" key="1">
    <citation type="submission" date="2024-07" db="EMBL/GenBank/DDBJ databases">
        <title>Genomic Encyclopedia of Type Strains, Phase V (KMG-V): Genome sequencing to study the core and pangenomes of soil and plant-associated prokaryotes.</title>
        <authorList>
            <person name="Whitman W."/>
        </authorList>
    </citation>
    <scope>NUCLEOTIDE SEQUENCE [LARGE SCALE GENOMIC DNA]</scope>
    <source>
        <strain evidence="2 3">USDA 152</strain>
    </source>
</reference>
<accession>A0ABV4FIW2</accession>
<keyword evidence="3" id="KW-1185">Reference proteome</keyword>
<evidence type="ECO:0000313" key="2">
    <source>
        <dbReference type="EMBL" id="MEY9451511.1"/>
    </source>
</evidence>
<evidence type="ECO:0000256" key="1">
    <source>
        <dbReference type="SAM" id="MobiDB-lite"/>
    </source>
</evidence>
<sequence>MRVWQVRGGSESNEPVGWKMLLLDEALGAKLTTEQSQAPRQGYKRGDKGMQSITCEI</sequence>
<organism evidence="2 3">
    <name type="scientific">Bradyrhizobium ottawaense</name>
    <dbReference type="NCBI Taxonomy" id="931866"/>
    <lineage>
        <taxon>Bacteria</taxon>
        <taxon>Pseudomonadati</taxon>
        <taxon>Pseudomonadota</taxon>
        <taxon>Alphaproteobacteria</taxon>
        <taxon>Hyphomicrobiales</taxon>
        <taxon>Nitrobacteraceae</taxon>
        <taxon>Bradyrhizobium</taxon>
    </lineage>
</organism>
<gene>
    <name evidence="2" type="ORF">ABIG07_000459</name>
</gene>